<organism evidence="2 3">
    <name type="scientific">Prymnesium parvum</name>
    <name type="common">Toxic golden alga</name>
    <dbReference type="NCBI Taxonomy" id="97485"/>
    <lineage>
        <taxon>Eukaryota</taxon>
        <taxon>Haptista</taxon>
        <taxon>Haptophyta</taxon>
        <taxon>Prymnesiophyceae</taxon>
        <taxon>Prymnesiales</taxon>
        <taxon>Prymnesiaceae</taxon>
        <taxon>Prymnesium</taxon>
    </lineage>
</organism>
<feature type="region of interest" description="Disordered" evidence="1">
    <location>
        <begin position="62"/>
        <end position="107"/>
    </location>
</feature>
<proteinExistence type="predicted"/>
<evidence type="ECO:0000313" key="3">
    <source>
        <dbReference type="Proteomes" id="UP001515480"/>
    </source>
</evidence>
<sequence length="107" mass="11459">MDAAPRDVFKAAASARHAHIPLPFHARDTLVSALADSIRLPPSLSQALSIACDSRDNRFLRGGNFFGSEEKAPLPREPPRTEPPPPAVAPALKQPSPKVATPPVPKR</sequence>
<dbReference type="EMBL" id="JBGBPQ010000001">
    <property type="protein sequence ID" value="KAL1529421.1"/>
    <property type="molecule type" value="Genomic_DNA"/>
</dbReference>
<dbReference type="Proteomes" id="UP001515480">
    <property type="component" value="Unassembled WGS sequence"/>
</dbReference>
<dbReference type="AlphaFoldDB" id="A0AB34K8W4"/>
<name>A0AB34K8W4_PRYPA</name>
<reference evidence="2 3" key="1">
    <citation type="journal article" date="2024" name="Science">
        <title>Giant polyketide synthase enzymes in the biosynthesis of giant marine polyether toxins.</title>
        <authorList>
            <person name="Fallon T.R."/>
            <person name="Shende V.V."/>
            <person name="Wierzbicki I.H."/>
            <person name="Pendleton A.L."/>
            <person name="Watervoot N.F."/>
            <person name="Auber R.P."/>
            <person name="Gonzalez D.J."/>
            <person name="Wisecaver J.H."/>
            <person name="Moore B.S."/>
        </authorList>
    </citation>
    <scope>NUCLEOTIDE SEQUENCE [LARGE SCALE GENOMIC DNA]</scope>
    <source>
        <strain evidence="2 3">12B1</strain>
    </source>
</reference>
<protein>
    <submittedName>
        <fullName evidence="2">Uncharacterized protein</fullName>
    </submittedName>
</protein>
<accession>A0AB34K8W4</accession>
<evidence type="ECO:0000313" key="2">
    <source>
        <dbReference type="EMBL" id="KAL1529421.1"/>
    </source>
</evidence>
<comment type="caution">
    <text evidence="2">The sequence shown here is derived from an EMBL/GenBank/DDBJ whole genome shotgun (WGS) entry which is preliminary data.</text>
</comment>
<gene>
    <name evidence="2" type="ORF">AB1Y20_000370</name>
</gene>
<keyword evidence="3" id="KW-1185">Reference proteome</keyword>
<feature type="compositionally biased region" description="Basic and acidic residues" evidence="1">
    <location>
        <begin position="68"/>
        <end position="80"/>
    </location>
</feature>
<evidence type="ECO:0000256" key="1">
    <source>
        <dbReference type="SAM" id="MobiDB-lite"/>
    </source>
</evidence>